<evidence type="ECO:0000259" key="1">
    <source>
        <dbReference type="Pfam" id="PF12937"/>
    </source>
</evidence>
<organism evidence="2 3">
    <name type="scientific">Cylindrobasidium torrendii FP15055 ss-10</name>
    <dbReference type="NCBI Taxonomy" id="1314674"/>
    <lineage>
        <taxon>Eukaryota</taxon>
        <taxon>Fungi</taxon>
        <taxon>Dikarya</taxon>
        <taxon>Basidiomycota</taxon>
        <taxon>Agaricomycotina</taxon>
        <taxon>Agaricomycetes</taxon>
        <taxon>Agaricomycetidae</taxon>
        <taxon>Agaricales</taxon>
        <taxon>Marasmiineae</taxon>
        <taxon>Physalacriaceae</taxon>
        <taxon>Cylindrobasidium</taxon>
    </lineage>
</organism>
<reference evidence="2 3" key="1">
    <citation type="journal article" date="2015" name="Fungal Genet. Biol.">
        <title>Evolution of novel wood decay mechanisms in Agaricales revealed by the genome sequences of Fistulina hepatica and Cylindrobasidium torrendii.</title>
        <authorList>
            <person name="Floudas D."/>
            <person name="Held B.W."/>
            <person name="Riley R."/>
            <person name="Nagy L.G."/>
            <person name="Koehler G."/>
            <person name="Ransdell A.S."/>
            <person name="Younus H."/>
            <person name="Chow J."/>
            <person name="Chiniquy J."/>
            <person name="Lipzen A."/>
            <person name="Tritt A."/>
            <person name="Sun H."/>
            <person name="Haridas S."/>
            <person name="LaButti K."/>
            <person name="Ohm R.A."/>
            <person name="Kues U."/>
            <person name="Blanchette R.A."/>
            <person name="Grigoriev I.V."/>
            <person name="Minto R.E."/>
            <person name="Hibbett D.S."/>
        </authorList>
    </citation>
    <scope>NUCLEOTIDE SEQUENCE [LARGE SCALE GENOMIC DNA]</scope>
    <source>
        <strain evidence="2 3">FP15055 ss-10</strain>
    </source>
</reference>
<gene>
    <name evidence="2" type="ORF">CYLTODRAFT_319223</name>
</gene>
<dbReference type="Gene3D" id="1.20.1280.50">
    <property type="match status" value="1"/>
</dbReference>
<feature type="non-terminal residue" evidence="2">
    <location>
        <position position="80"/>
    </location>
</feature>
<evidence type="ECO:0000313" key="2">
    <source>
        <dbReference type="EMBL" id="KIY62750.1"/>
    </source>
</evidence>
<dbReference type="EMBL" id="KN880751">
    <property type="protein sequence ID" value="KIY62750.1"/>
    <property type="molecule type" value="Genomic_DNA"/>
</dbReference>
<sequence>ESLIEDAIRARRHVLAPVRRLPTEILRQIFLLTVNHIPERSAEANGVDWWSFKDPECTLWAMELVCQQWRAVAMGYPQLW</sequence>
<keyword evidence="3" id="KW-1185">Reference proteome</keyword>
<name>A0A0D7AXR4_9AGAR</name>
<protein>
    <recommendedName>
        <fullName evidence="1">F-box domain-containing protein</fullName>
    </recommendedName>
</protein>
<dbReference type="OrthoDB" id="3229088at2759"/>
<dbReference type="AlphaFoldDB" id="A0A0D7AXR4"/>
<accession>A0A0D7AXR4</accession>
<evidence type="ECO:0000313" key="3">
    <source>
        <dbReference type="Proteomes" id="UP000054007"/>
    </source>
</evidence>
<dbReference type="Proteomes" id="UP000054007">
    <property type="component" value="Unassembled WGS sequence"/>
</dbReference>
<dbReference type="Pfam" id="PF12937">
    <property type="entry name" value="F-box-like"/>
    <property type="match status" value="1"/>
</dbReference>
<feature type="domain" description="F-box" evidence="1">
    <location>
        <begin position="19"/>
        <end position="80"/>
    </location>
</feature>
<proteinExistence type="predicted"/>
<feature type="non-terminal residue" evidence="2">
    <location>
        <position position="1"/>
    </location>
</feature>
<dbReference type="InterPro" id="IPR001810">
    <property type="entry name" value="F-box_dom"/>
</dbReference>